<dbReference type="AlphaFoldDB" id="A0A7K1LAF6"/>
<name>A0A7K1LAF6_9ACTN</name>
<dbReference type="RefSeq" id="WP_156220582.1">
    <property type="nucleotide sequence ID" value="NZ_WOFH01000014.1"/>
</dbReference>
<protein>
    <submittedName>
        <fullName evidence="1">Uncharacterized protein</fullName>
    </submittedName>
</protein>
<gene>
    <name evidence="1" type="ORF">GNZ18_33180</name>
</gene>
<dbReference type="Proteomes" id="UP000432015">
    <property type="component" value="Unassembled WGS sequence"/>
</dbReference>
<proteinExistence type="predicted"/>
<evidence type="ECO:0000313" key="1">
    <source>
        <dbReference type="EMBL" id="MUN41410.1"/>
    </source>
</evidence>
<sequence length="123" mass="12167">MATLARTALTPVGAKTTGAAAGQDAGWAAATATTGDLIPLSGRGTILRIRTTGTACNAVIDSVVTSSYGADQDLTVTMGATDEQEVYIANDGRFDQGGGSKGYAKVVCSAVTGVSIAAKIVPG</sequence>
<accession>A0A7K1LAF6</accession>
<comment type="caution">
    <text evidence="1">The sequence shown here is derived from an EMBL/GenBank/DDBJ whole genome shotgun (WGS) entry which is preliminary data.</text>
</comment>
<keyword evidence="2" id="KW-1185">Reference proteome</keyword>
<evidence type="ECO:0000313" key="2">
    <source>
        <dbReference type="Proteomes" id="UP000432015"/>
    </source>
</evidence>
<dbReference type="EMBL" id="WOFH01000014">
    <property type="protein sequence ID" value="MUN41410.1"/>
    <property type="molecule type" value="Genomic_DNA"/>
</dbReference>
<reference evidence="1 2" key="1">
    <citation type="submission" date="2019-11" db="EMBL/GenBank/DDBJ databases">
        <authorList>
            <person name="Cao P."/>
        </authorList>
    </citation>
    <scope>NUCLEOTIDE SEQUENCE [LARGE SCALE GENOMIC DNA]</scope>
    <source>
        <strain evidence="1 2">NEAU-AAG5</strain>
    </source>
</reference>
<organism evidence="1 2">
    <name type="scientific">Actinomadura litoris</name>
    <dbReference type="NCBI Taxonomy" id="2678616"/>
    <lineage>
        <taxon>Bacteria</taxon>
        <taxon>Bacillati</taxon>
        <taxon>Actinomycetota</taxon>
        <taxon>Actinomycetes</taxon>
        <taxon>Streptosporangiales</taxon>
        <taxon>Thermomonosporaceae</taxon>
        <taxon>Actinomadura</taxon>
    </lineage>
</organism>